<keyword evidence="7 11" id="KW-0255">Endonuclease</keyword>
<keyword evidence="12" id="KW-1185">Reference proteome</keyword>
<dbReference type="SMART" id="SM00534">
    <property type="entry name" value="MUTSac"/>
    <property type="match status" value="1"/>
</dbReference>
<evidence type="ECO:0000256" key="3">
    <source>
        <dbReference type="ARBA" id="ARBA00022801"/>
    </source>
</evidence>
<dbReference type="GO" id="GO:0004519">
    <property type="term" value="F:endonuclease activity"/>
    <property type="evidence" value="ECO:0007669"/>
    <property type="project" value="UniProtKB-UniRule"/>
</dbReference>
<evidence type="ECO:0000256" key="8">
    <source>
        <dbReference type="SAM" id="Coils"/>
    </source>
</evidence>
<dbReference type="GO" id="GO:0045910">
    <property type="term" value="P:negative regulation of DNA recombination"/>
    <property type="evidence" value="ECO:0007669"/>
    <property type="project" value="InterPro"/>
</dbReference>
<dbReference type="GO" id="GO:0005524">
    <property type="term" value="F:ATP binding"/>
    <property type="evidence" value="ECO:0007669"/>
    <property type="project" value="UniProtKB-UniRule"/>
</dbReference>
<dbReference type="SUPFAM" id="SSF48334">
    <property type="entry name" value="DNA repair protein MutS, domain III"/>
    <property type="match status" value="1"/>
</dbReference>
<dbReference type="GO" id="GO:0043023">
    <property type="term" value="F:ribosomal large subunit binding"/>
    <property type="evidence" value="ECO:0007669"/>
    <property type="project" value="UniProtKB-UniRule"/>
</dbReference>
<dbReference type="Proteomes" id="UP000321595">
    <property type="component" value="Chromosome"/>
</dbReference>
<keyword evidence="5 7" id="KW-0694">RNA-binding</keyword>
<dbReference type="InterPro" id="IPR007696">
    <property type="entry name" value="DNA_mismatch_repair_MutS_core"/>
</dbReference>
<keyword evidence="2 7" id="KW-0547">Nucleotide-binding</keyword>
<dbReference type="GO" id="GO:0072344">
    <property type="term" value="P:rescue of stalled ribosome"/>
    <property type="evidence" value="ECO:0007669"/>
    <property type="project" value="UniProtKB-UniRule"/>
</dbReference>
<dbReference type="KEGG" id="bbae:FRD01_20130"/>
<dbReference type="SUPFAM" id="SSF52540">
    <property type="entry name" value="P-loop containing nucleoside triphosphate hydrolases"/>
    <property type="match status" value="1"/>
</dbReference>
<dbReference type="InterPro" id="IPR002625">
    <property type="entry name" value="Smr_dom"/>
</dbReference>
<dbReference type="RefSeq" id="WP_146962734.1">
    <property type="nucleotide sequence ID" value="NZ_CP042467.1"/>
</dbReference>
<dbReference type="SMART" id="SM00463">
    <property type="entry name" value="SMR"/>
    <property type="match status" value="1"/>
</dbReference>
<dbReference type="AlphaFoldDB" id="A0A5B8XWF4"/>
<comment type="function">
    <text evidence="7">Endonuclease that is involved in the suppression of homologous recombination and thus may have a key role in the control of bacterial genetic diversity.</text>
</comment>
<evidence type="ECO:0000313" key="12">
    <source>
        <dbReference type="Proteomes" id="UP000321595"/>
    </source>
</evidence>
<evidence type="ECO:0000259" key="10">
    <source>
        <dbReference type="PROSITE" id="PS50828"/>
    </source>
</evidence>
<dbReference type="InterPro" id="IPR036063">
    <property type="entry name" value="Smr_dom_sf"/>
</dbReference>
<dbReference type="SMART" id="SM00533">
    <property type="entry name" value="MUTSd"/>
    <property type="match status" value="1"/>
</dbReference>
<dbReference type="PANTHER" id="PTHR48466">
    <property type="entry name" value="OS10G0509000 PROTEIN-RELATED"/>
    <property type="match status" value="1"/>
</dbReference>
<dbReference type="InterPro" id="IPR036187">
    <property type="entry name" value="DNA_mismatch_repair_MutS_sf"/>
</dbReference>
<dbReference type="GO" id="GO:0140664">
    <property type="term" value="F:ATP-dependent DNA damage sensor activity"/>
    <property type="evidence" value="ECO:0007669"/>
    <property type="project" value="InterPro"/>
</dbReference>
<dbReference type="PANTHER" id="PTHR48466:SF2">
    <property type="entry name" value="OS10G0509000 PROTEIN"/>
    <property type="match status" value="1"/>
</dbReference>
<dbReference type="Pfam" id="PF20297">
    <property type="entry name" value="MSSS"/>
    <property type="match status" value="1"/>
</dbReference>
<dbReference type="PIRSF" id="PIRSF005814">
    <property type="entry name" value="MutS_YshD"/>
    <property type="match status" value="1"/>
</dbReference>
<dbReference type="Pfam" id="PF01713">
    <property type="entry name" value="Smr"/>
    <property type="match status" value="1"/>
</dbReference>
<name>A0A5B8XWF4_9DELT</name>
<reference evidence="11 12" key="1">
    <citation type="submission" date="2019-08" db="EMBL/GenBank/DDBJ databases">
        <authorList>
            <person name="Liang Q."/>
        </authorList>
    </citation>
    <scope>NUCLEOTIDE SEQUENCE [LARGE SCALE GENOMIC DNA]</scope>
    <source>
        <strain evidence="11 12">V1718</strain>
    </source>
</reference>
<dbReference type="SUPFAM" id="SSF160443">
    <property type="entry name" value="SMR domain-like"/>
    <property type="match status" value="1"/>
</dbReference>
<dbReference type="InterPro" id="IPR027417">
    <property type="entry name" value="P-loop_NTPase"/>
</dbReference>
<keyword evidence="8" id="KW-0175">Coiled coil</keyword>
<protein>
    <recommendedName>
        <fullName evidence="7">Endonuclease MutS2</fullName>
        <ecNumber evidence="7">3.1.-.-</ecNumber>
    </recommendedName>
    <alternativeName>
        <fullName evidence="7">Ribosome-associated protein quality control-upstream factor</fullName>
        <shortName evidence="7">RQC-upstream factor</shortName>
        <shortName evidence="7">RqcU</shortName>
        <ecNumber evidence="7">3.6.4.-</ecNumber>
    </alternativeName>
</protein>
<dbReference type="GO" id="GO:0019843">
    <property type="term" value="F:rRNA binding"/>
    <property type="evidence" value="ECO:0007669"/>
    <property type="project" value="UniProtKB-UniRule"/>
</dbReference>
<comment type="function">
    <text evidence="7">Acts as a ribosome collision sensor, splitting the ribosome into its 2 subunits. Detects stalled/collided 70S ribosomes which it binds and splits by an ATP-hydrolysis driven conformational change. Acts upstream of the ribosome quality control system (RQC), a ribosome-associated complex that mediates the extraction of incompletely synthesized nascent chains from stalled ribosomes and their subsequent degradation. Probably generates substrates for RQC.</text>
</comment>
<evidence type="ECO:0000256" key="6">
    <source>
        <dbReference type="ARBA" id="ARBA00023125"/>
    </source>
</evidence>
<evidence type="ECO:0000256" key="7">
    <source>
        <dbReference type="HAMAP-Rule" id="MF_00092"/>
    </source>
</evidence>
<dbReference type="InterPro" id="IPR000432">
    <property type="entry name" value="DNA_mismatch_repair_MutS_C"/>
</dbReference>
<evidence type="ECO:0000313" key="11">
    <source>
        <dbReference type="EMBL" id="QED29501.1"/>
    </source>
</evidence>
<sequence length="845" mass="93474">MQEYFQDDALEGATISREAQALFDVTLLPSDPKIPAKTAADLEWEGLVELVMRRTLTPEGEEIAGRLGPLPSAKHAQLRLQQVAECMALLETEDDLPLRGASRIRDAVAYSAREGVLSANDLEAIAKTCDVASRTRRYLRHRAELAPGLTSLAAGVESPFSKTAVAGLDPCRDLRDALHYAVEPGGRLSDNASPDLGRLRREVQNQTERIKARVEKLLRSFEEDHLLQDQYFTVREDRYVLPLRVSAKRQVDGIIHGYSGSGQTAFVEPQELIELNNQLRWAQIEVEEEERRVLQRLSLLVAESADALIHNSWVIAYLDLIRALAKLSTQLEATIPTLSENLEIRRARHPLLYLKLKDRGETTIPNDVRMSADERVLIVSGPNTGGKTVLLKTLGMAALMAQSGMPVLADEGSSIPFFKVVFSDIGDEQSIEKDLSTFSAHLTNITSFLPQCDESALVLLDELFAGTDPQQGSALAVALLEDLATRQTRTFISTHLEGLKTLALENPSFVNASMGFDVKSLRPTYEMTLGVPGSSFALRIADRLGFPEHLVERAARVLEGEGKLGVDEILAQLEDQATRLKAEQKHYEQLRREAEVARNKYQNKFQELRGKEREMLHEESRALKKRLDEARNTIKAQLKALRDAEITRSEVDQAQRKLQEAEKALESVKEKTRAPSADASGYVPVEIEEIEVGMDVFVASFKRPGVVLSKPTSNNDVQVQVGAIKLMAQANDLYFPSEAARKGRSSRPGPTLESPPSGVFVQTSANTVDLRGMRVEEAIERTDLFLDAMSMQGEAGAMIIHGHGTGALKRAIRDYLASSNYVKEYRRGEREEGGDGVTIALLGAK</sequence>
<evidence type="ECO:0000256" key="9">
    <source>
        <dbReference type="SAM" id="MobiDB-lite"/>
    </source>
</evidence>
<keyword evidence="4 7" id="KW-0067">ATP-binding</keyword>
<keyword evidence="1 7" id="KW-0699">rRNA-binding</keyword>
<gene>
    <name evidence="7" type="primary">mutS2</name>
    <name evidence="7" type="synonym">rqcU</name>
    <name evidence="11" type="ORF">FRD01_20130</name>
</gene>
<keyword evidence="3 7" id="KW-0378">Hydrolase</keyword>
<dbReference type="FunFam" id="3.40.50.300:FF:000830">
    <property type="entry name" value="Endonuclease MutS2"/>
    <property type="match status" value="1"/>
</dbReference>
<evidence type="ECO:0000256" key="1">
    <source>
        <dbReference type="ARBA" id="ARBA00022730"/>
    </source>
</evidence>
<evidence type="ECO:0000256" key="4">
    <source>
        <dbReference type="ARBA" id="ARBA00022840"/>
    </source>
</evidence>
<dbReference type="InterPro" id="IPR005747">
    <property type="entry name" value="MutS2"/>
</dbReference>
<dbReference type="Gene3D" id="3.30.1370.110">
    <property type="match status" value="1"/>
</dbReference>
<evidence type="ECO:0000256" key="5">
    <source>
        <dbReference type="ARBA" id="ARBA00022884"/>
    </source>
</evidence>
<comment type="subunit">
    <text evidence="7">Homodimer. Binds to stalled ribosomes, contacting rRNA.</text>
</comment>
<dbReference type="InterPro" id="IPR046893">
    <property type="entry name" value="MSSS"/>
</dbReference>
<feature type="binding site" evidence="7">
    <location>
        <begin position="381"/>
        <end position="388"/>
    </location>
    <ligand>
        <name>ATP</name>
        <dbReference type="ChEBI" id="CHEBI:30616"/>
    </ligand>
</feature>
<feature type="region of interest" description="Disordered" evidence="9">
    <location>
        <begin position="740"/>
        <end position="760"/>
    </location>
</feature>
<keyword evidence="6 7" id="KW-0238">DNA-binding</keyword>
<dbReference type="GO" id="GO:0006298">
    <property type="term" value="P:mismatch repair"/>
    <property type="evidence" value="ECO:0007669"/>
    <property type="project" value="InterPro"/>
</dbReference>
<dbReference type="GO" id="GO:0030983">
    <property type="term" value="F:mismatched DNA binding"/>
    <property type="evidence" value="ECO:0007669"/>
    <property type="project" value="InterPro"/>
</dbReference>
<dbReference type="PROSITE" id="PS50828">
    <property type="entry name" value="SMR"/>
    <property type="match status" value="1"/>
</dbReference>
<organism evidence="11 12">
    <name type="scientific">Microvenator marinus</name>
    <dbReference type="NCBI Taxonomy" id="2600177"/>
    <lineage>
        <taxon>Bacteria</taxon>
        <taxon>Deltaproteobacteria</taxon>
        <taxon>Bradymonadales</taxon>
        <taxon>Microvenatoraceae</taxon>
        <taxon>Microvenator</taxon>
    </lineage>
</organism>
<dbReference type="EC" id="3.1.-.-" evidence="7"/>
<keyword evidence="7" id="KW-0540">Nuclease</keyword>
<dbReference type="OrthoDB" id="9808166at2"/>
<dbReference type="Gene3D" id="3.40.50.300">
    <property type="entry name" value="P-loop containing nucleotide triphosphate hydrolases"/>
    <property type="match status" value="1"/>
</dbReference>
<dbReference type="HAMAP" id="MF_00092">
    <property type="entry name" value="MutS2"/>
    <property type="match status" value="1"/>
</dbReference>
<dbReference type="InterPro" id="IPR045076">
    <property type="entry name" value="MutS"/>
</dbReference>
<dbReference type="EC" id="3.6.4.-" evidence="7"/>
<feature type="coiled-coil region" evidence="8">
    <location>
        <begin position="570"/>
        <end position="671"/>
    </location>
</feature>
<proteinExistence type="inferred from homology"/>
<feature type="domain" description="Smr" evidence="10">
    <location>
        <begin position="768"/>
        <end position="843"/>
    </location>
</feature>
<dbReference type="Pfam" id="PF00488">
    <property type="entry name" value="MutS_V"/>
    <property type="match status" value="1"/>
</dbReference>
<evidence type="ECO:0000256" key="2">
    <source>
        <dbReference type="ARBA" id="ARBA00022741"/>
    </source>
</evidence>
<dbReference type="GO" id="GO:0016887">
    <property type="term" value="F:ATP hydrolysis activity"/>
    <property type="evidence" value="ECO:0007669"/>
    <property type="project" value="InterPro"/>
</dbReference>
<dbReference type="EMBL" id="CP042467">
    <property type="protein sequence ID" value="QED29501.1"/>
    <property type="molecule type" value="Genomic_DNA"/>
</dbReference>
<dbReference type="NCBIfam" id="TIGR01069">
    <property type="entry name" value="mutS2"/>
    <property type="match status" value="1"/>
</dbReference>
<accession>A0A5B8XWF4</accession>
<comment type="similarity">
    <text evidence="7">Belongs to the DNA mismatch repair MutS family. MutS2 subfamily.</text>
</comment>